<reference evidence="1 2" key="1">
    <citation type="journal article" date="2016" name="Nat. Commun.">
        <title>Thousands of microbial genomes shed light on interconnected biogeochemical processes in an aquifer system.</title>
        <authorList>
            <person name="Anantharaman K."/>
            <person name="Brown C.T."/>
            <person name="Hug L.A."/>
            <person name="Sharon I."/>
            <person name="Castelle C.J."/>
            <person name="Probst A.J."/>
            <person name="Thomas B.C."/>
            <person name="Singh A."/>
            <person name="Wilkins M.J."/>
            <person name="Karaoz U."/>
            <person name="Brodie E.L."/>
            <person name="Williams K.H."/>
            <person name="Hubbard S.S."/>
            <person name="Banfield J.F."/>
        </authorList>
    </citation>
    <scope>NUCLEOTIDE SEQUENCE [LARGE SCALE GENOMIC DNA]</scope>
</reference>
<dbReference type="STRING" id="1802660.A2735_03115"/>
<sequence>MPFVPFARVSPTCRHPNSDRWKALETLVRIGARPLRGALRQAQCKLLLNVETLEGPKKGPDSFSFHGDPKGIERDDFVDRALRDAGLPILHQKVQYAYSNQELGNKISQTLDH</sequence>
<comment type="caution">
    <text evidence="1">The sequence shown here is derived from an EMBL/GenBank/DDBJ whole genome shotgun (WGS) entry which is preliminary data.</text>
</comment>
<protein>
    <submittedName>
        <fullName evidence="1">Uncharacterized protein</fullName>
    </submittedName>
</protein>
<evidence type="ECO:0000313" key="1">
    <source>
        <dbReference type="EMBL" id="OGM97333.1"/>
    </source>
</evidence>
<proteinExistence type="predicted"/>
<accession>A0A1F8E940</accession>
<gene>
    <name evidence="1" type="ORF">A2735_03115</name>
</gene>
<organism evidence="1 2">
    <name type="scientific">Candidatus Yanofskybacteria bacterium RIFCSPHIGHO2_01_FULL_41_21</name>
    <dbReference type="NCBI Taxonomy" id="1802660"/>
    <lineage>
        <taxon>Bacteria</taxon>
        <taxon>Candidatus Yanofskyibacteriota</taxon>
    </lineage>
</organism>
<dbReference type="AlphaFoldDB" id="A0A1F8E940"/>
<evidence type="ECO:0000313" key="2">
    <source>
        <dbReference type="Proteomes" id="UP000178520"/>
    </source>
</evidence>
<dbReference type="Proteomes" id="UP000178520">
    <property type="component" value="Unassembled WGS sequence"/>
</dbReference>
<name>A0A1F8E940_9BACT</name>
<dbReference type="EMBL" id="MGJA01000013">
    <property type="protein sequence ID" value="OGM97333.1"/>
    <property type="molecule type" value="Genomic_DNA"/>
</dbReference>